<dbReference type="STRING" id="1330018.A0A167RI06"/>
<dbReference type="EMBL" id="KV417268">
    <property type="protein sequence ID" value="KZP00930.1"/>
    <property type="molecule type" value="Genomic_DNA"/>
</dbReference>
<dbReference type="PROSITE" id="PS51154">
    <property type="entry name" value="MACRO"/>
    <property type="match status" value="1"/>
</dbReference>
<gene>
    <name evidence="2" type="ORF">CALVIDRAFT_595084</name>
</gene>
<dbReference type="AlphaFoldDB" id="A0A167RI06"/>
<feature type="domain" description="Macro" evidence="1">
    <location>
        <begin position="44"/>
        <end position="253"/>
    </location>
</feature>
<protein>
    <submittedName>
        <fullName evidence="2">Macro domain-like protein</fullName>
    </submittedName>
</protein>
<proteinExistence type="predicted"/>
<dbReference type="InterPro" id="IPR002589">
    <property type="entry name" value="Macro_dom"/>
</dbReference>
<reference evidence="2 3" key="1">
    <citation type="journal article" date="2016" name="Mol. Biol. Evol.">
        <title>Comparative Genomics of Early-Diverging Mushroom-Forming Fungi Provides Insights into the Origins of Lignocellulose Decay Capabilities.</title>
        <authorList>
            <person name="Nagy L.G."/>
            <person name="Riley R."/>
            <person name="Tritt A."/>
            <person name="Adam C."/>
            <person name="Daum C."/>
            <person name="Floudas D."/>
            <person name="Sun H."/>
            <person name="Yadav J.S."/>
            <person name="Pangilinan J."/>
            <person name="Larsson K.H."/>
            <person name="Matsuura K."/>
            <person name="Barry K."/>
            <person name="Labutti K."/>
            <person name="Kuo R."/>
            <person name="Ohm R.A."/>
            <person name="Bhattacharya S.S."/>
            <person name="Shirouzu T."/>
            <person name="Yoshinaga Y."/>
            <person name="Martin F.M."/>
            <person name="Grigoriev I.V."/>
            <person name="Hibbett D.S."/>
        </authorList>
    </citation>
    <scope>NUCLEOTIDE SEQUENCE [LARGE SCALE GENOMIC DNA]</scope>
    <source>
        <strain evidence="2 3">TUFC12733</strain>
    </source>
</reference>
<evidence type="ECO:0000259" key="1">
    <source>
        <dbReference type="PROSITE" id="PS51154"/>
    </source>
</evidence>
<dbReference type="InterPro" id="IPR043472">
    <property type="entry name" value="Macro_dom-like"/>
</dbReference>
<dbReference type="Proteomes" id="UP000076738">
    <property type="component" value="Unassembled WGS sequence"/>
</dbReference>
<dbReference type="SUPFAM" id="SSF52949">
    <property type="entry name" value="Macro domain-like"/>
    <property type="match status" value="1"/>
</dbReference>
<name>A0A167RI06_CALVF</name>
<accession>A0A167RI06</accession>
<feature type="non-terminal residue" evidence="2">
    <location>
        <position position="1"/>
    </location>
</feature>
<organism evidence="2 3">
    <name type="scientific">Calocera viscosa (strain TUFC12733)</name>
    <dbReference type="NCBI Taxonomy" id="1330018"/>
    <lineage>
        <taxon>Eukaryota</taxon>
        <taxon>Fungi</taxon>
        <taxon>Dikarya</taxon>
        <taxon>Basidiomycota</taxon>
        <taxon>Agaricomycotina</taxon>
        <taxon>Dacrymycetes</taxon>
        <taxon>Dacrymycetales</taxon>
        <taxon>Dacrymycetaceae</taxon>
        <taxon>Calocera</taxon>
    </lineage>
</organism>
<dbReference type="OrthoDB" id="6082470at2759"/>
<evidence type="ECO:0000313" key="2">
    <source>
        <dbReference type="EMBL" id="KZP00930.1"/>
    </source>
</evidence>
<keyword evidence="3" id="KW-1185">Reference proteome</keyword>
<evidence type="ECO:0000313" key="3">
    <source>
        <dbReference type="Proteomes" id="UP000076738"/>
    </source>
</evidence>
<sequence>MAASPEPHTAVLDDNDVFLTIMEPQIQFTLLDRSTDLLDAWKAAFEKYLPTALGDTFTLLQSDIRKAGKFDCVVSPANSYGIMDGGIDLYIAAAISPTDTTPVIRSVQKHLYANHRGYLSAGQCAIAPLPAELCGPSNVLGCKYIAVLPTMRLPERIEWQRDIVYDCMWNLLLALEKHNGAAVAEHSGKEIRTVVMSGLATGTGGISHQKCAEQMVLAVKHFREATSTPAMWSQFDWEDVEVLDEEIGPTRKL</sequence>
<dbReference type="Gene3D" id="3.40.220.10">
    <property type="entry name" value="Leucine Aminopeptidase, subunit E, domain 1"/>
    <property type="match status" value="1"/>
</dbReference>